<protein>
    <submittedName>
        <fullName evidence="2">Uncharacterized protein</fullName>
    </submittedName>
</protein>
<accession>A0ABV3DU58</accession>
<organism evidence="2 3">
    <name type="scientific">Streptodolium elevatio</name>
    <dbReference type="NCBI Taxonomy" id="3157996"/>
    <lineage>
        <taxon>Bacteria</taxon>
        <taxon>Bacillati</taxon>
        <taxon>Actinomycetota</taxon>
        <taxon>Actinomycetes</taxon>
        <taxon>Kitasatosporales</taxon>
        <taxon>Streptomycetaceae</taxon>
        <taxon>Streptodolium</taxon>
    </lineage>
</organism>
<feature type="transmembrane region" description="Helical" evidence="1">
    <location>
        <begin position="12"/>
        <end position="38"/>
    </location>
</feature>
<sequence>MGVRAAGLRAFTAVGVLIALYVAVALPFVFVALAIGLMVRGFDLFASGEAVIVAELVIALVALVLELAGPRRLPAGIAVTPRDQPRLWALVRATARELQVPEPDGIVLTGGTVVGLRAVRRPGITLHKHLVLGSAVPTCLTEPQLRAVVASALGRLRRRRPPLPDQLALHGLDMVAGLAESARARGAGGLADAAQRFATRYEEICAPVLQLQERTADRYAAGVYGTDAIADGLDALRRVQVAWGWYRRGYLNAGLATGVLPLDPLGDFKALLADPVRVAALDGLADDEPPRVLVERAARLRARPLPGTVALRGGQQGLALGLDDPRRVVSHLHAYLLATDDEGIAASGAFEMLDGMTSLDREAFLRQVSGYRAAYRASRLAPAARRAGAELPVTLGGVVALLVEGQGAKLAREHAEGGAAETGPDSPVVSALTALLGCAWVDAGRARWDLTWSGHDRVTGYDGVPLDLAGLAARAIAGAAGARELRTALADAGVSLYHEVRMPASFHAASERETAVGHR</sequence>
<dbReference type="EMBL" id="JBEZFP010000165">
    <property type="protein sequence ID" value="MEU8139286.1"/>
    <property type="molecule type" value="Genomic_DNA"/>
</dbReference>
<keyword evidence="1" id="KW-1133">Transmembrane helix</keyword>
<reference evidence="2 3" key="1">
    <citation type="submission" date="2024-06" db="EMBL/GenBank/DDBJ databases">
        <title>The Natural Products Discovery Center: Release of the First 8490 Sequenced Strains for Exploring Actinobacteria Biosynthetic Diversity.</title>
        <authorList>
            <person name="Kalkreuter E."/>
            <person name="Kautsar S.A."/>
            <person name="Yang D."/>
            <person name="Bader C.D."/>
            <person name="Teijaro C.N."/>
            <person name="Fluegel L."/>
            <person name="Davis C.M."/>
            <person name="Simpson J.R."/>
            <person name="Lauterbach L."/>
            <person name="Steele A.D."/>
            <person name="Gui C."/>
            <person name="Meng S."/>
            <person name="Li G."/>
            <person name="Viehrig K."/>
            <person name="Ye F."/>
            <person name="Su P."/>
            <person name="Kiefer A.F."/>
            <person name="Nichols A."/>
            <person name="Cepeda A.J."/>
            <person name="Yan W."/>
            <person name="Fan B."/>
            <person name="Jiang Y."/>
            <person name="Adhikari A."/>
            <person name="Zheng C.-J."/>
            <person name="Schuster L."/>
            <person name="Cowan T.M."/>
            <person name="Smanski M.J."/>
            <person name="Chevrette M.G."/>
            <person name="De Carvalho L.P.S."/>
            <person name="Shen B."/>
        </authorList>
    </citation>
    <scope>NUCLEOTIDE SEQUENCE [LARGE SCALE GENOMIC DNA]</scope>
    <source>
        <strain evidence="2 3">NPDC048946</strain>
    </source>
</reference>
<dbReference type="Proteomes" id="UP001551482">
    <property type="component" value="Unassembled WGS sequence"/>
</dbReference>
<evidence type="ECO:0000313" key="3">
    <source>
        <dbReference type="Proteomes" id="UP001551482"/>
    </source>
</evidence>
<keyword evidence="1" id="KW-0812">Transmembrane</keyword>
<keyword evidence="1" id="KW-0472">Membrane</keyword>
<name>A0ABV3DU58_9ACTN</name>
<gene>
    <name evidence="2" type="ORF">AB0C36_38040</name>
</gene>
<keyword evidence="3" id="KW-1185">Reference proteome</keyword>
<evidence type="ECO:0000256" key="1">
    <source>
        <dbReference type="SAM" id="Phobius"/>
    </source>
</evidence>
<proteinExistence type="predicted"/>
<dbReference type="RefSeq" id="WP_358363287.1">
    <property type="nucleotide sequence ID" value="NZ_JBEZFP010000165.1"/>
</dbReference>
<evidence type="ECO:0000313" key="2">
    <source>
        <dbReference type="EMBL" id="MEU8139286.1"/>
    </source>
</evidence>
<comment type="caution">
    <text evidence="2">The sequence shown here is derived from an EMBL/GenBank/DDBJ whole genome shotgun (WGS) entry which is preliminary data.</text>
</comment>